<dbReference type="OrthoDB" id="512667at2759"/>
<evidence type="ECO:0000256" key="2">
    <source>
        <dbReference type="ARBA" id="ARBA00022771"/>
    </source>
</evidence>
<dbReference type="GeneID" id="25325911"/>
<evidence type="ECO:0000259" key="6">
    <source>
        <dbReference type="PROSITE" id="PS51501"/>
    </source>
</evidence>
<dbReference type="AlphaFoldDB" id="A0A0D2C423"/>
<name>A0A0D2C423_9EURO</name>
<evidence type="ECO:0000313" key="7">
    <source>
        <dbReference type="EMBL" id="KIW59561.1"/>
    </source>
</evidence>
<keyword evidence="8" id="KW-1185">Reference proteome</keyword>
<dbReference type="GO" id="GO:0005739">
    <property type="term" value="C:mitochondrion"/>
    <property type="evidence" value="ECO:0007669"/>
    <property type="project" value="TreeGrafter"/>
</dbReference>
<dbReference type="EMBL" id="KN847318">
    <property type="protein sequence ID" value="KIW59561.1"/>
    <property type="molecule type" value="Genomic_DNA"/>
</dbReference>
<proteinExistence type="predicted"/>
<dbReference type="PROSITE" id="PS51501">
    <property type="entry name" value="ZF_DNL"/>
    <property type="match status" value="1"/>
</dbReference>
<dbReference type="GO" id="GO:0051087">
    <property type="term" value="F:protein-folding chaperone binding"/>
    <property type="evidence" value="ECO:0007669"/>
    <property type="project" value="TreeGrafter"/>
</dbReference>
<dbReference type="GO" id="GO:0006457">
    <property type="term" value="P:protein folding"/>
    <property type="evidence" value="ECO:0007669"/>
    <property type="project" value="TreeGrafter"/>
</dbReference>
<protein>
    <recommendedName>
        <fullName evidence="6">DNL-type domain-containing protein</fullName>
    </recommendedName>
</protein>
<feature type="compositionally biased region" description="Basic and acidic residues" evidence="5">
    <location>
        <begin position="189"/>
        <end position="209"/>
    </location>
</feature>
<dbReference type="STRING" id="348802.A0A0D2C423"/>
<evidence type="ECO:0000256" key="4">
    <source>
        <dbReference type="PROSITE-ProRule" id="PRU00834"/>
    </source>
</evidence>
<feature type="region of interest" description="Disordered" evidence="5">
    <location>
        <begin position="184"/>
        <end position="209"/>
    </location>
</feature>
<accession>A0A0D2C423</accession>
<dbReference type="RefSeq" id="XP_013320145.1">
    <property type="nucleotide sequence ID" value="XM_013464691.1"/>
</dbReference>
<organism evidence="7 8">
    <name type="scientific">Exophiala xenobiotica</name>
    <dbReference type="NCBI Taxonomy" id="348802"/>
    <lineage>
        <taxon>Eukaryota</taxon>
        <taxon>Fungi</taxon>
        <taxon>Dikarya</taxon>
        <taxon>Ascomycota</taxon>
        <taxon>Pezizomycotina</taxon>
        <taxon>Eurotiomycetes</taxon>
        <taxon>Chaetothyriomycetidae</taxon>
        <taxon>Chaetothyriales</taxon>
        <taxon>Herpotrichiellaceae</taxon>
        <taxon>Exophiala</taxon>
    </lineage>
</organism>
<reference evidence="7 8" key="1">
    <citation type="submission" date="2015-01" db="EMBL/GenBank/DDBJ databases">
        <title>The Genome Sequence of Exophiala xenobiotica CBS118157.</title>
        <authorList>
            <consortium name="The Broad Institute Genomics Platform"/>
            <person name="Cuomo C."/>
            <person name="de Hoog S."/>
            <person name="Gorbushina A."/>
            <person name="Stielow B."/>
            <person name="Teixiera M."/>
            <person name="Abouelleil A."/>
            <person name="Chapman S.B."/>
            <person name="Priest M."/>
            <person name="Young S.K."/>
            <person name="Wortman J."/>
            <person name="Nusbaum C."/>
            <person name="Birren B."/>
        </authorList>
    </citation>
    <scope>NUCLEOTIDE SEQUENCE [LARGE SCALE GENOMIC DNA]</scope>
    <source>
        <strain evidence="7 8">CBS 118157</strain>
    </source>
</reference>
<keyword evidence="3" id="KW-0862">Zinc</keyword>
<evidence type="ECO:0000256" key="1">
    <source>
        <dbReference type="ARBA" id="ARBA00022723"/>
    </source>
</evidence>
<dbReference type="PANTHER" id="PTHR20922:SF13">
    <property type="entry name" value="DNL-TYPE ZINC FINGER PROTEIN"/>
    <property type="match status" value="1"/>
</dbReference>
<keyword evidence="2 4" id="KW-0863">Zinc-finger</keyword>
<dbReference type="GO" id="GO:0008270">
    <property type="term" value="F:zinc ion binding"/>
    <property type="evidence" value="ECO:0007669"/>
    <property type="project" value="UniProtKB-KW"/>
</dbReference>
<dbReference type="InterPro" id="IPR007853">
    <property type="entry name" value="Znf_DNL-typ"/>
</dbReference>
<dbReference type="GO" id="GO:0050821">
    <property type="term" value="P:protein stabilization"/>
    <property type="evidence" value="ECO:0007669"/>
    <property type="project" value="TreeGrafter"/>
</dbReference>
<keyword evidence="1" id="KW-0479">Metal-binding</keyword>
<sequence length="209" mass="23536">MQPLSSSARRLVALRSIPNTIKHPISLQSSLSRPSFALRQHPLPRYPSVPFQRHNSSLTVPEGQPKTPESGDDVPSYHLSFTCKPCLHRSRHRITKQGYHYGTVLVTCPSCKSRHVIADHLKVFLDKGKTLEDILREKAEEGQDFTKLLKKGRLGIRPGSLIGNEGEEDLEFWEDGAETKHKPLVGVFHKSEGKNENAGDVRSRRDDDD</sequence>
<dbReference type="Proteomes" id="UP000054342">
    <property type="component" value="Unassembled WGS sequence"/>
</dbReference>
<dbReference type="PANTHER" id="PTHR20922">
    <property type="entry name" value="DNL-TYPE ZINC FINGER PROTEIN"/>
    <property type="match status" value="1"/>
</dbReference>
<evidence type="ECO:0000256" key="5">
    <source>
        <dbReference type="SAM" id="MobiDB-lite"/>
    </source>
</evidence>
<feature type="domain" description="DNL-type" evidence="6">
    <location>
        <begin position="72"/>
        <end position="170"/>
    </location>
</feature>
<dbReference type="GO" id="GO:0030150">
    <property type="term" value="P:protein import into mitochondrial matrix"/>
    <property type="evidence" value="ECO:0007669"/>
    <property type="project" value="TreeGrafter"/>
</dbReference>
<evidence type="ECO:0000313" key="8">
    <source>
        <dbReference type="Proteomes" id="UP000054342"/>
    </source>
</evidence>
<evidence type="ECO:0000256" key="3">
    <source>
        <dbReference type="ARBA" id="ARBA00022833"/>
    </source>
</evidence>
<dbReference type="InterPro" id="IPR024158">
    <property type="entry name" value="Mt_import_TIM15"/>
</dbReference>
<dbReference type="Pfam" id="PF05180">
    <property type="entry name" value="zf-DNL"/>
    <property type="match status" value="1"/>
</dbReference>
<gene>
    <name evidence="7" type="ORF">PV05_04003</name>
</gene>
<dbReference type="HOGENOM" id="CLU_093902_0_1_1"/>
<feature type="region of interest" description="Disordered" evidence="5">
    <location>
        <begin position="47"/>
        <end position="73"/>
    </location>
</feature>